<accession>A0ABZ2C1G7</accession>
<sequence>MEKKASYFIVGSFVMLAFAGILLFTLWIAGSDLDRKMSYYYIYFRGAVTGLLEGSNVNYNGVPIGTVKKIVIDPEDVEQVRVTVGIKSNIPIKEDSSAMLEMQGLTGYVVVQISGGKKESALLKTKHGQKYPIIPFKPSNFQELIASAPEALDRANKLLNRLSNIVDEKNQKAFSELLANLNEASQSFKTLIPEMKGAVKDFRDSWGGITHNTQEALAQIRVTAETINDVGKNIKDVLIENREGISSFSGQGLYELEETIVEAKDTFESLSSAIQRFEANPSGFILPSTQKGFVVPER</sequence>
<name>A0ABZ2C1G7_9PROT</name>
<feature type="transmembrane region" description="Helical" evidence="1">
    <location>
        <begin position="6"/>
        <end position="29"/>
    </location>
</feature>
<dbReference type="PANTHER" id="PTHR36698:SF2">
    <property type="entry name" value="MCE_MLAD DOMAIN-CONTAINING PROTEIN"/>
    <property type="match status" value="1"/>
</dbReference>
<reference evidence="3 4" key="1">
    <citation type="journal article" date="2024" name="Environ. Microbiol.">
        <title>Novel evolutionary insights on the interactions of the Holosporales (Alphaproteobacteria) with eukaryotic hosts from comparative genomics.</title>
        <authorList>
            <person name="Giovannini M."/>
            <person name="Petroni G."/>
            <person name="Castelli M."/>
        </authorList>
    </citation>
    <scope>NUCLEOTIDE SEQUENCE [LARGE SCALE GENOMIC DNA]</scope>
    <source>
        <strain evidence="3 4">US_Bl 15I1</strain>
    </source>
</reference>
<dbReference type="RefSeq" id="WP_331256526.1">
    <property type="nucleotide sequence ID" value="NZ_CP133270.1"/>
</dbReference>
<dbReference type="InterPro" id="IPR003399">
    <property type="entry name" value="Mce/MlaD"/>
</dbReference>
<evidence type="ECO:0000313" key="4">
    <source>
        <dbReference type="Proteomes" id="UP001330434"/>
    </source>
</evidence>
<evidence type="ECO:0000259" key="2">
    <source>
        <dbReference type="Pfam" id="PF02470"/>
    </source>
</evidence>
<keyword evidence="1" id="KW-0812">Transmembrane</keyword>
<feature type="domain" description="Mce/MlaD" evidence="2">
    <location>
        <begin position="39"/>
        <end position="116"/>
    </location>
</feature>
<dbReference type="PANTHER" id="PTHR36698">
    <property type="entry name" value="BLL5892 PROTEIN"/>
    <property type="match status" value="1"/>
</dbReference>
<protein>
    <submittedName>
        <fullName evidence="3">MlaD family protein</fullName>
    </submittedName>
</protein>
<dbReference type="SUPFAM" id="SSF58100">
    <property type="entry name" value="Bacterial hemolysins"/>
    <property type="match status" value="1"/>
</dbReference>
<keyword evidence="1" id="KW-0472">Membrane</keyword>
<organism evidence="3 4">
    <name type="scientific">Candidatus Bealeia paramacronuclearis</name>
    <dbReference type="NCBI Taxonomy" id="1921001"/>
    <lineage>
        <taxon>Bacteria</taxon>
        <taxon>Pseudomonadati</taxon>
        <taxon>Pseudomonadota</taxon>
        <taxon>Alphaproteobacteria</taxon>
        <taxon>Holosporales</taxon>
        <taxon>Holosporaceae</taxon>
        <taxon>Candidatus Bealeia</taxon>
    </lineage>
</organism>
<dbReference type="EMBL" id="CP133270">
    <property type="protein sequence ID" value="WVX65958.1"/>
    <property type="molecule type" value="Genomic_DNA"/>
</dbReference>
<evidence type="ECO:0000313" key="3">
    <source>
        <dbReference type="EMBL" id="WVX65958.1"/>
    </source>
</evidence>
<keyword evidence="4" id="KW-1185">Reference proteome</keyword>
<proteinExistence type="predicted"/>
<dbReference type="Proteomes" id="UP001330434">
    <property type="component" value="Chromosome"/>
</dbReference>
<keyword evidence="1" id="KW-1133">Transmembrane helix</keyword>
<dbReference type="Pfam" id="PF02470">
    <property type="entry name" value="MlaD"/>
    <property type="match status" value="1"/>
</dbReference>
<gene>
    <name evidence="3" type="ORF">Bealeia1_00125</name>
</gene>
<evidence type="ECO:0000256" key="1">
    <source>
        <dbReference type="SAM" id="Phobius"/>
    </source>
</evidence>